<organism evidence="1 2">
    <name type="scientific">Fusarium beomiforme</name>
    <dbReference type="NCBI Taxonomy" id="44412"/>
    <lineage>
        <taxon>Eukaryota</taxon>
        <taxon>Fungi</taxon>
        <taxon>Dikarya</taxon>
        <taxon>Ascomycota</taxon>
        <taxon>Pezizomycotina</taxon>
        <taxon>Sordariomycetes</taxon>
        <taxon>Hypocreomycetidae</taxon>
        <taxon>Hypocreales</taxon>
        <taxon>Nectriaceae</taxon>
        <taxon>Fusarium</taxon>
        <taxon>Fusarium burgessii species complex</taxon>
    </lineage>
</organism>
<comment type="caution">
    <text evidence="1">The sequence shown here is derived from an EMBL/GenBank/DDBJ whole genome shotgun (WGS) entry which is preliminary data.</text>
</comment>
<dbReference type="OrthoDB" id="5207085at2759"/>
<dbReference type="Proteomes" id="UP000730481">
    <property type="component" value="Unassembled WGS sequence"/>
</dbReference>
<keyword evidence="2" id="KW-1185">Reference proteome</keyword>
<reference evidence="1" key="2">
    <citation type="submission" date="2020-02" db="EMBL/GenBank/DDBJ databases">
        <title>Identification and distribution of gene clusters putatively required for synthesis of sphingolipid metabolism inhibitors in phylogenetically diverse species of the filamentous fungus Fusarium.</title>
        <authorList>
            <person name="Kim H.-S."/>
            <person name="Busman M."/>
            <person name="Brown D.W."/>
            <person name="Divon H."/>
            <person name="Uhlig S."/>
            <person name="Proctor R.H."/>
        </authorList>
    </citation>
    <scope>NUCLEOTIDE SEQUENCE</scope>
    <source>
        <strain evidence="1">NRRL 25174</strain>
    </source>
</reference>
<name>A0A9P5ALZ4_9HYPO</name>
<evidence type="ECO:0000313" key="2">
    <source>
        <dbReference type="Proteomes" id="UP000730481"/>
    </source>
</evidence>
<evidence type="ECO:0000313" key="1">
    <source>
        <dbReference type="EMBL" id="KAF4341034.1"/>
    </source>
</evidence>
<dbReference type="EMBL" id="PVQB02000206">
    <property type="protein sequence ID" value="KAF4341034.1"/>
    <property type="molecule type" value="Genomic_DNA"/>
</dbReference>
<protein>
    <submittedName>
        <fullName evidence="1">Uncharacterized protein</fullName>
    </submittedName>
</protein>
<dbReference type="AlphaFoldDB" id="A0A9P5ALZ4"/>
<proteinExistence type="predicted"/>
<reference evidence="1" key="1">
    <citation type="journal article" date="2017" name="Mycologia">
        <title>Fusarium algeriense, sp. nov., a novel toxigenic crown rot pathogen of durum wheat from Algeria is nested in the Fusarium burgessii species complex.</title>
        <authorList>
            <person name="Laraba I."/>
            <person name="Keddad A."/>
            <person name="Boureghda H."/>
            <person name="Abdallah N."/>
            <person name="Vaughan M.M."/>
            <person name="Proctor R.H."/>
            <person name="Busman M."/>
            <person name="O'Donnell K."/>
        </authorList>
    </citation>
    <scope>NUCLEOTIDE SEQUENCE</scope>
    <source>
        <strain evidence="1">NRRL 25174</strain>
    </source>
</reference>
<accession>A0A9P5ALZ4</accession>
<gene>
    <name evidence="1" type="ORF">FBEOM_5085</name>
</gene>
<sequence length="391" mass="44063">MGSGRNRSSRGSSSKGVLAECQIKKCDHVVAHFKTSNEDSVYCTNRCPASTRSKQKFCSIHSECSWPECHAKLLDVEGDKFQYSDIDHANWLCRDHSCKAQDKGKQCYKIRVGNLQYCPDHAKEFQCHFKDCDSDHDDTSSYWVERDDSAVYINVASVPTPASHVFNTLRWMPAEIRHFTVRFMASASFYTVVMLLLRETPASALSISVSKPTVSSPGMFFTTPIRNGAICTAVPPKDALTTPIIMLGNAPDIPVKSQIAVRWWKTVIPTRNSAKAMPAPTSHVTTSPRYSEGIALIMHARLMAAVPIEISILHILHPSADIMGRKDWKNKNSTIFAPQLLLELPRARVVEGVGVSMDEYQGHMLIRYFSSKHFGIRFRLRKWKLGLMRWI</sequence>